<keyword evidence="1" id="KW-0175">Coiled coil</keyword>
<dbReference type="AlphaFoldDB" id="G5ADJ8"/>
<evidence type="ECO:0000256" key="1">
    <source>
        <dbReference type="SAM" id="Coils"/>
    </source>
</evidence>
<dbReference type="EMBL" id="JH159164">
    <property type="protein sequence ID" value="EGZ06251.1"/>
    <property type="molecule type" value="Genomic_DNA"/>
</dbReference>
<gene>
    <name evidence="3" type="ORF">PHYSODRAFT_341533</name>
</gene>
<accession>G5ADJ8</accession>
<evidence type="ECO:0000313" key="4">
    <source>
        <dbReference type="Proteomes" id="UP000002640"/>
    </source>
</evidence>
<dbReference type="InParanoid" id="G5ADJ8"/>
<evidence type="ECO:0000313" key="3">
    <source>
        <dbReference type="EMBL" id="EGZ06251.1"/>
    </source>
</evidence>
<dbReference type="SMR" id="G5ADJ8"/>
<dbReference type="GeneID" id="20648095"/>
<sequence length="175" mass="20034">MQAAELPVHELEAACKALVKKQQRTKGPKRQNERRKKSEPTKLSDTQYKIYAHRYAAARRKRRPVDYAQMLDGNDFKSFKGDVDELEALEGEVVAKLKEAWDEERAEHADAQAQAQVDLEAELEKSNLHCDEYKKKLEDQADKARAEELEQELSNLQANADQLRQKLETAKTALG</sequence>
<dbReference type="RefSeq" id="XP_009538148.1">
    <property type="nucleotide sequence ID" value="XM_009539853.1"/>
</dbReference>
<reference evidence="3 4" key="1">
    <citation type="journal article" date="2006" name="Science">
        <title>Phytophthora genome sequences uncover evolutionary origins and mechanisms of pathogenesis.</title>
        <authorList>
            <person name="Tyler B.M."/>
            <person name="Tripathy S."/>
            <person name="Zhang X."/>
            <person name="Dehal P."/>
            <person name="Jiang R.H."/>
            <person name="Aerts A."/>
            <person name="Arredondo F.D."/>
            <person name="Baxter L."/>
            <person name="Bensasson D."/>
            <person name="Beynon J.L."/>
            <person name="Chapman J."/>
            <person name="Damasceno C.M."/>
            <person name="Dorrance A.E."/>
            <person name="Dou D."/>
            <person name="Dickerman A.W."/>
            <person name="Dubchak I.L."/>
            <person name="Garbelotto M."/>
            <person name="Gijzen M."/>
            <person name="Gordon S.G."/>
            <person name="Govers F."/>
            <person name="Grunwald N.J."/>
            <person name="Huang W."/>
            <person name="Ivors K.L."/>
            <person name="Jones R.W."/>
            <person name="Kamoun S."/>
            <person name="Krampis K."/>
            <person name="Lamour K.H."/>
            <person name="Lee M.K."/>
            <person name="McDonald W.H."/>
            <person name="Medina M."/>
            <person name="Meijer H.J."/>
            <person name="Nordberg E.K."/>
            <person name="Maclean D.J."/>
            <person name="Ospina-Giraldo M.D."/>
            <person name="Morris P.F."/>
            <person name="Phuntumart V."/>
            <person name="Putnam N.H."/>
            <person name="Rash S."/>
            <person name="Rose J.K."/>
            <person name="Sakihama Y."/>
            <person name="Salamov A.A."/>
            <person name="Savidor A."/>
            <person name="Scheuring C.F."/>
            <person name="Smith B.M."/>
            <person name="Sobral B.W."/>
            <person name="Terry A."/>
            <person name="Torto-Alalibo T.A."/>
            <person name="Win J."/>
            <person name="Xu Z."/>
            <person name="Zhang H."/>
            <person name="Grigoriev I.V."/>
            <person name="Rokhsar D.S."/>
            <person name="Boore J.L."/>
        </authorList>
    </citation>
    <scope>NUCLEOTIDE SEQUENCE [LARGE SCALE GENOMIC DNA]</scope>
    <source>
        <strain evidence="3 4">P6497</strain>
    </source>
</reference>
<organism evidence="3 4">
    <name type="scientific">Phytophthora sojae (strain P6497)</name>
    <name type="common">Soybean stem and root rot agent</name>
    <name type="synonym">Phytophthora megasperma f. sp. glycines</name>
    <dbReference type="NCBI Taxonomy" id="1094619"/>
    <lineage>
        <taxon>Eukaryota</taxon>
        <taxon>Sar</taxon>
        <taxon>Stramenopiles</taxon>
        <taxon>Oomycota</taxon>
        <taxon>Peronosporomycetes</taxon>
        <taxon>Peronosporales</taxon>
        <taxon>Peronosporaceae</taxon>
        <taxon>Phytophthora</taxon>
    </lineage>
</organism>
<feature type="compositionally biased region" description="Basic residues" evidence="2">
    <location>
        <begin position="19"/>
        <end position="35"/>
    </location>
</feature>
<protein>
    <submittedName>
        <fullName evidence="3">Uncharacterized protein</fullName>
    </submittedName>
</protein>
<keyword evidence="4" id="KW-1185">Reference proteome</keyword>
<proteinExistence type="predicted"/>
<name>G5ADJ8_PHYSP</name>
<evidence type="ECO:0000256" key="2">
    <source>
        <dbReference type="SAM" id="MobiDB-lite"/>
    </source>
</evidence>
<feature type="coiled-coil region" evidence="1">
    <location>
        <begin position="94"/>
        <end position="173"/>
    </location>
</feature>
<dbReference type="Proteomes" id="UP000002640">
    <property type="component" value="Unassembled WGS sequence"/>
</dbReference>
<feature type="region of interest" description="Disordered" evidence="2">
    <location>
        <begin position="19"/>
        <end position="44"/>
    </location>
</feature>
<dbReference type="KEGG" id="psoj:PHYSODRAFT_341533"/>